<organism evidence="3 4">
    <name type="scientific">Chondrus crispus</name>
    <name type="common">Carrageen Irish moss</name>
    <name type="synonym">Polymorpha crispa</name>
    <dbReference type="NCBI Taxonomy" id="2769"/>
    <lineage>
        <taxon>Eukaryota</taxon>
        <taxon>Rhodophyta</taxon>
        <taxon>Florideophyceae</taxon>
        <taxon>Rhodymeniophycidae</taxon>
        <taxon>Gigartinales</taxon>
        <taxon>Gigartinaceae</taxon>
        <taxon>Chondrus</taxon>
    </lineage>
</organism>
<evidence type="ECO:0008006" key="5">
    <source>
        <dbReference type="Google" id="ProtNLM"/>
    </source>
</evidence>
<evidence type="ECO:0000313" key="4">
    <source>
        <dbReference type="Proteomes" id="UP000012073"/>
    </source>
</evidence>
<dbReference type="EMBL" id="HG002176">
    <property type="protein sequence ID" value="CDF40434.1"/>
    <property type="molecule type" value="Genomic_DNA"/>
</dbReference>
<dbReference type="PhylomeDB" id="R7QQN3"/>
<name>R7QQN3_CHOCR</name>
<feature type="transmembrane region" description="Helical" evidence="2">
    <location>
        <begin position="24"/>
        <end position="45"/>
    </location>
</feature>
<feature type="region of interest" description="Disordered" evidence="1">
    <location>
        <begin position="509"/>
        <end position="549"/>
    </location>
</feature>
<dbReference type="GeneID" id="17318439"/>
<dbReference type="KEGG" id="ccp:CHC_T00007198001"/>
<dbReference type="OrthoDB" id="5655at2759"/>
<feature type="compositionally biased region" description="Polar residues" evidence="1">
    <location>
        <begin position="509"/>
        <end position="518"/>
    </location>
</feature>
<dbReference type="AlphaFoldDB" id="R7QQN3"/>
<keyword evidence="4" id="KW-1185">Reference proteome</keyword>
<dbReference type="RefSeq" id="XP_005710728.1">
    <property type="nucleotide sequence ID" value="XM_005710671.1"/>
</dbReference>
<reference evidence="4" key="1">
    <citation type="journal article" date="2013" name="Proc. Natl. Acad. Sci. U.S.A.">
        <title>Genome structure and metabolic features in the red seaweed Chondrus crispus shed light on evolution of the Archaeplastida.</title>
        <authorList>
            <person name="Collen J."/>
            <person name="Porcel B."/>
            <person name="Carre W."/>
            <person name="Ball S.G."/>
            <person name="Chaparro C."/>
            <person name="Tonon T."/>
            <person name="Barbeyron T."/>
            <person name="Michel G."/>
            <person name="Noel B."/>
            <person name="Valentin K."/>
            <person name="Elias M."/>
            <person name="Artiguenave F."/>
            <person name="Arun A."/>
            <person name="Aury J.M."/>
            <person name="Barbosa-Neto J.F."/>
            <person name="Bothwell J.H."/>
            <person name="Bouget F.Y."/>
            <person name="Brillet L."/>
            <person name="Cabello-Hurtado F."/>
            <person name="Capella-Gutierrez S."/>
            <person name="Charrier B."/>
            <person name="Cladiere L."/>
            <person name="Cock J.M."/>
            <person name="Coelho S.M."/>
            <person name="Colleoni C."/>
            <person name="Czjzek M."/>
            <person name="Da Silva C."/>
            <person name="Delage L."/>
            <person name="Denoeud F."/>
            <person name="Deschamps P."/>
            <person name="Dittami S.M."/>
            <person name="Gabaldon T."/>
            <person name="Gachon C.M."/>
            <person name="Groisillier A."/>
            <person name="Herve C."/>
            <person name="Jabbari K."/>
            <person name="Katinka M."/>
            <person name="Kloareg B."/>
            <person name="Kowalczyk N."/>
            <person name="Labadie K."/>
            <person name="Leblanc C."/>
            <person name="Lopez P.J."/>
            <person name="McLachlan D.H."/>
            <person name="Meslet-Cladiere L."/>
            <person name="Moustafa A."/>
            <person name="Nehr Z."/>
            <person name="Nyvall Collen P."/>
            <person name="Panaud O."/>
            <person name="Partensky F."/>
            <person name="Poulain J."/>
            <person name="Rensing S.A."/>
            <person name="Rousvoal S."/>
            <person name="Samson G."/>
            <person name="Symeonidi A."/>
            <person name="Weissenbach J."/>
            <person name="Zambounis A."/>
            <person name="Wincker P."/>
            <person name="Boyen C."/>
        </authorList>
    </citation>
    <scope>NUCLEOTIDE SEQUENCE [LARGE SCALE GENOMIC DNA]</scope>
    <source>
        <strain evidence="4">cv. Stackhouse</strain>
    </source>
</reference>
<proteinExistence type="predicted"/>
<evidence type="ECO:0000256" key="2">
    <source>
        <dbReference type="SAM" id="Phobius"/>
    </source>
</evidence>
<feature type="transmembrane region" description="Helical" evidence="2">
    <location>
        <begin position="104"/>
        <end position="126"/>
    </location>
</feature>
<gene>
    <name evidence="3" type="ORF">CHC_T00007198001</name>
</gene>
<keyword evidence="2" id="KW-0472">Membrane</keyword>
<dbReference type="Proteomes" id="UP000012073">
    <property type="component" value="Unassembled WGS sequence"/>
</dbReference>
<evidence type="ECO:0000313" key="3">
    <source>
        <dbReference type="EMBL" id="CDF40434.1"/>
    </source>
</evidence>
<dbReference type="Gramene" id="CDF40434">
    <property type="protein sequence ID" value="CDF40434"/>
    <property type="gene ID" value="CHC_T00007198001"/>
</dbReference>
<keyword evidence="2" id="KW-1133">Transmembrane helix</keyword>
<protein>
    <recommendedName>
        <fullName evidence="5">Transmembrane protein</fullName>
    </recommendedName>
</protein>
<sequence>MTLLQELNATPDFSFSTVQTSSDIINALIISLLTVFVISNILSVTSKLIFSSREKSFEYLSWVRSFIFVNSDDPIRIFSWIWHRYSYKEKGCTRYRNEIQLRRLLLPLLARLFILVTAITSVAISIPSEKRLSGCEKGDFRIHMDPNVRKPAPDLNRVCADIPLTTTLGEVRSRVSYCSCLVDFGSNVPVSEGEGGIVTITTESGQLWTALVSKNKTAASAFYIQWVKNRRQRDNDKSLLFTNVEKIDSDDHLQVIANALRSETVQQCTAKGTSDKLPSEDNSLIAKAQILDCDFDPLSLIARVQAYVTGSLTLNKLRRGEMDNRLELNPLTDEVRETAACPIDVVVSRPIVNILPLALMLVLWGIINVLVSIYTSRRGNAFDMGFHIIKEALGHDTTSNPLEENSNRGEAMELPLRKWRCGAGAAHEGFIGRDGDVPVQGFDSFTNVCGCTQVVTEIEAASALPDSAPGTMAPADELWRGDVHPRLQGQASTLSSAAPTDNFASQTAAVSSSWSASGLPQRLPQPGPAFMTLPPAMQHSTESGRPGQE</sequence>
<accession>R7QQN3</accession>
<evidence type="ECO:0000256" key="1">
    <source>
        <dbReference type="SAM" id="MobiDB-lite"/>
    </source>
</evidence>
<feature type="transmembrane region" description="Helical" evidence="2">
    <location>
        <begin position="354"/>
        <end position="374"/>
    </location>
</feature>
<keyword evidence="2" id="KW-0812">Transmembrane</keyword>